<dbReference type="SUPFAM" id="SSF52540">
    <property type="entry name" value="P-loop containing nucleoside triphosphate hydrolases"/>
    <property type="match status" value="1"/>
</dbReference>
<dbReference type="PANTHER" id="PTHR23117:SF13">
    <property type="entry name" value="GUANYLATE KINASE"/>
    <property type="match status" value="1"/>
</dbReference>
<comment type="function">
    <text evidence="9">Essential for recycling GMP and indirectly, cGMP.</text>
</comment>
<dbReference type="GO" id="GO:0005524">
    <property type="term" value="F:ATP binding"/>
    <property type="evidence" value="ECO:0007669"/>
    <property type="project" value="UniProtKB-UniRule"/>
</dbReference>
<feature type="binding site" evidence="9">
    <location>
        <begin position="14"/>
        <end position="21"/>
    </location>
    <ligand>
        <name>ATP</name>
        <dbReference type="ChEBI" id="CHEBI:30616"/>
    </ligand>
</feature>
<dbReference type="PANTHER" id="PTHR23117">
    <property type="entry name" value="GUANYLATE KINASE-RELATED"/>
    <property type="match status" value="1"/>
</dbReference>
<dbReference type="CDD" id="cd00071">
    <property type="entry name" value="GMPK"/>
    <property type="match status" value="1"/>
</dbReference>
<evidence type="ECO:0000256" key="4">
    <source>
        <dbReference type="ARBA" id="ARBA00022679"/>
    </source>
</evidence>
<dbReference type="Pfam" id="PF00625">
    <property type="entry name" value="Guanylate_kin"/>
    <property type="match status" value="1"/>
</dbReference>
<evidence type="ECO:0000256" key="8">
    <source>
        <dbReference type="ARBA" id="ARBA00030128"/>
    </source>
</evidence>
<evidence type="ECO:0000256" key="3">
    <source>
        <dbReference type="ARBA" id="ARBA00016296"/>
    </source>
</evidence>
<dbReference type="HAMAP" id="MF_00328">
    <property type="entry name" value="Guanylate_kinase"/>
    <property type="match status" value="1"/>
</dbReference>
<dbReference type="PROSITE" id="PS50052">
    <property type="entry name" value="GUANYLATE_KINASE_2"/>
    <property type="match status" value="1"/>
</dbReference>
<comment type="similarity">
    <text evidence="1 9">Belongs to the guanylate kinase family.</text>
</comment>
<dbReference type="RefSeq" id="WP_108976428.1">
    <property type="nucleotide sequence ID" value="NZ_BFBB01000005.1"/>
</dbReference>
<dbReference type="AlphaFoldDB" id="A0A2P2E129"/>
<evidence type="ECO:0000259" key="10">
    <source>
        <dbReference type="PROSITE" id="PS50052"/>
    </source>
</evidence>
<keyword evidence="7 9" id="KW-0067">ATP-binding</keyword>
<comment type="caution">
    <text evidence="11">The sequence shown here is derived from an EMBL/GenBank/DDBJ whole genome shotgun (WGS) entry which is preliminary data.</text>
</comment>
<dbReference type="InterPro" id="IPR008144">
    <property type="entry name" value="Guanylate_kin-like_dom"/>
</dbReference>
<keyword evidence="9" id="KW-0963">Cytoplasm</keyword>
<evidence type="ECO:0000313" key="12">
    <source>
        <dbReference type="Proteomes" id="UP000245133"/>
    </source>
</evidence>
<dbReference type="GO" id="GO:0005829">
    <property type="term" value="C:cytosol"/>
    <property type="evidence" value="ECO:0007669"/>
    <property type="project" value="TreeGrafter"/>
</dbReference>
<keyword evidence="4 9" id="KW-0808">Transferase</keyword>
<dbReference type="SMART" id="SM00072">
    <property type="entry name" value="GuKc"/>
    <property type="match status" value="1"/>
</dbReference>
<name>A0A2P2E129_9LEPT</name>
<organism evidence="11 12">
    <name type="scientific">Leptospira ryugenii</name>
    <dbReference type="NCBI Taxonomy" id="1917863"/>
    <lineage>
        <taxon>Bacteria</taxon>
        <taxon>Pseudomonadati</taxon>
        <taxon>Spirochaetota</taxon>
        <taxon>Spirochaetia</taxon>
        <taxon>Leptospirales</taxon>
        <taxon>Leptospiraceae</taxon>
        <taxon>Leptospira</taxon>
    </lineage>
</organism>
<dbReference type="Proteomes" id="UP000245133">
    <property type="component" value="Unassembled WGS sequence"/>
</dbReference>
<evidence type="ECO:0000313" key="11">
    <source>
        <dbReference type="EMBL" id="GBF50506.1"/>
    </source>
</evidence>
<dbReference type="EMBL" id="BFBB01000005">
    <property type="protein sequence ID" value="GBF50506.1"/>
    <property type="molecule type" value="Genomic_DNA"/>
</dbReference>
<dbReference type="NCBIfam" id="TIGR03263">
    <property type="entry name" value="guanyl_kin"/>
    <property type="match status" value="1"/>
</dbReference>
<dbReference type="InterPro" id="IPR027417">
    <property type="entry name" value="P-loop_NTPase"/>
</dbReference>
<comment type="catalytic activity">
    <reaction evidence="9">
        <text>GMP + ATP = GDP + ADP</text>
        <dbReference type="Rhea" id="RHEA:20780"/>
        <dbReference type="ChEBI" id="CHEBI:30616"/>
        <dbReference type="ChEBI" id="CHEBI:58115"/>
        <dbReference type="ChEBI" id="CHEBI:58189"/>
        <dbReference type="ChEBI" id="CHEBI:456216"/>
        <dbReference type="EC" id="2.7.4.8"/>
    </reaction>
</comment>
<evidence type="ECO:0000256" key="5">
    <source>
        <dbReference type="ARBA" id="ARBA00022741"/>
    </source>
</evidence>
<proteinExistence type="inferred from homology"/>
<sequence length="199" mass="22549">MTKSPIPNLYIISSVAGGGKSTIIDRLLKKYPSFFFSISCTTRDIRPGDVPGKSYHFLSREEFQKQIDRGEFYEWALVHGNYYGTPKTPILDALERQLIVLLDLDVQGAKSVKELRPQSVTIFIQPPSQEIWIERLIKRGSDPKKSIETRIENGLKELEEAKHFDYIVVNDVLEKAVDQVERIIHSDLGSSASSSIDLP</sequence>
<reference evidence="11 12" key="1">
    <citation type="submission" date="2018-02" db="EMBL/GenBank/DDBJ databases">
        <title>Novel Leptospira species isolated from soil and water in Japan.</title>
        <authorList>
            <person name="Nakao R."/>
            <person name="Masuzawa T."/>
        </authorList>
    </citation>
    <scope>NUCLEOTIDE SEQUENCE [LARGE SCALE GENOMIC DNA]</scope>
    <source>
        <strain evidence="11 12">YH101</strain>
    </source>
</reference>
<protein>
    <recommendedName>
        <fullName evidence="3 9">Guanylate kinase</fullName>
        <ecNumber evidence="2 9">2.7.4.8</ecNumber>
    </recommendedName>
    <alternativeName>
        <fullName evidence="8 9">GMP kinase</fullName>
    </alternativeName>
</protein>
<dbReference type="Gene3D" id="3.40.50.300">
    <property type="entry name" value="P-loop containing nucleotide triphosphate hydrolases"/>
    <property type="match status" value="1"/>
</dbReference>
<dbReference type="InterPro" id="IPR008145">
    <property type="entry name" value="GK/Ca_channel_bsu"/>
</dbReference>
<dbReference type="Gene3D" id="3.30.63.10">
    <property type="entry name" value="Guanylate Kinase phosphate binding domain"/>
    <property type="match status" value="1"/>
</dbReference>
<accession>A0A2P2E129</accession>
<keyword evidence="6 9" id="KW-0418">Kinase</keyword>
<evidence type="ECO:0000256" key="7">
    <source>
        <dbReference type="ARBA" id="ARBA00022840"/>
    </source>
</evidence>
<comment type="subcellular location">
    <subcellularLocation>
        <location evidence="9">Cytoplasm</location>
    </subcellularLocation>
</comment>
<dbReference type="OrthoDB" id="9808150at2"/>
<gene>
    <name evidence="9 11" type="primary">gmk</name>
    <name evidence="11" type="ORF">LPTSP4_20320</name>
</gene>
<dbReference type="FunFam" id="3.30.63.10:FF:000002">
    <property type="entry name" value="Guanylate kinase 1"/>
    <property type="match status" value="1"/>
</dbReference>
<keyword evidence="12" id="KW-1185">Reference proteome</keyword>
<dbReference type="EC" id="2.7.4.8" evidence="2 9"/>
<dbReference type="InterPro" id="IPR020590">
    <property type="entry name" value="Guanylate_kinase_CS"/>
</dbReference>
<evidence type="ECO:0000256" key="6">
    <source>
        <dbReference type="ARBA" id="ARBA00022777"/>
    </source>
</evidence>
<dbReference type="InterPro" id="IPR017665">
    <property type="entry name" value="Guanylate_kinase"/>
</dbReference>
<dbReference type="GO" id="GO:0004385">
    <property type="term" value="F:GMP kinase activity"/>
    <property type="evidence" value="ECO:0007669"/>
    <property type="project" value="UniProtKB-UniRule"/>
</dbReference>
<dbReference type="PROSITE" id="PS00856">
    <property type="entry name" value="GUANYLATE_KINASE_1"/>
    <property type="match status" value="1"/>
</dbReference>
<evidence type="ECO:0000256" key="2">
    <source>
        <dbReference type="ARBA" id="ARBA00012961"/>
    </source>
</evidence>
<evidence type="ECO:0000256" key="1">
    <source>
        <dbReference type="ARBA" id="ARBA00005790"/>
    </source>
</evidence>
<evidence type="ECO:0000256" key="9">
    <source>
        <dbReference type="HAMAP-Rule" id="MF_00328"/>
    </source>
</evidence>
<feature type="domain" description="Guanylate kinase-like" evidence="10">
    <location>
        <begin position="7"/>
        <end position="185"/>
    </location>
</feature>
<keyword evidence="5 9" id="KW-0547">Nucleotide-binding</keyword>